<dbReference type="EMBL" id="KF547927">
    <property type="protein sequence ID" value="AHA92070.1"/>
    <property type="molecule type" value="Genomic_DNA"/>
</dbReference>
<feature type="transmembrane region" description="Helical" evidence="1">
    <location>
        <begin position="83"/>
        <end position="102"/>
    </location>
</feature>
<sequence length="111" mass="11470">MSAQPVTDKKKKGGMFRALMWTLILGGAAGIVAYIIGLAIASLLSYSGAGQYMAAQLLSQFGYTNASAAIRGIAGQDIYQGVVFPYLLALLGVGVGAGIGYFKGKAEDEES</sequence>
<gene>
    <name evidence="2" type="primary">orf03</name>
</gene>
<accession>A0A0A0P742</accession>
<name>A0A0A0P742_9VIRU</name>
<feature type="transmembrane region" description="Helical" evidence="1">
    <location>
        <begin position="21"/>
        <end position="44"/>
    </location>
</feature>
<proteinExistence type="predicted"/>
<reference evidence="2" key="1">
    <citation type="submission" date="2013-08" db="EMBL/GenBank/DDBJ databases">
        <title>Identification of novel archaea and viruses from Sulfolobales-dominated Mexican hot springs metagenomes.</title>
        <authorList>
            <person name="Servin-Garciduenas L.E."/>
            <person name="Erdmann S."/>
            <person name="Peng X."/>
            <person name="Garrett R.A."/>
            <person name="Martinez-Romero E."/>
        </authorList>
    </citation>
    <scope>NUCLEOTIDE SEQUENCE</scope>
</reference>
<keyword evidence="1" id="KW-1133">Transmembrane helix</keyword>
<evidence type="ECO:0000256" key="1">
    <source>
        <dbReference type="SAM" id="Phobius"/>
    </source>
</evidence>
<evidence type="ECO:0000313" key="2">
    <source>
        <dbReference type="EMBL" id="AHA92070.1"/>
    </source>
</evidence>
<keyword evidence="1" id="KW-0472">Membrane</keyword>
<keyword evidence="1" id="KW-0812">Transmembrane</keyword>
<organism evidence="2">
    <name type="scientific">Los Azufres archaeal virus 2</name>
    <dbReference type="NCBI Taxonomy" id="1425359"/>
    <lineage>
        <taxon>Viruses</taxon>
    </lineage>
</organism>
<protein>
    <submittedName>
        <fullName evidence="2">Uncharacterized protein</fullName>
    </submittedName>
</protein>